<dbReference type="Pfam" id="PF13401">
    <property type="entry name" value="AAA_22"/>
    <property type="match status" value="1"/>
</dbReference>
<evidence type="ECO:0000313" key="2">
    <source>
        <dbReference type="EMBL" id="ACE91165.1"/>
    </source>
</evidence>
<name>B3Q0G1_RHIE6</name>
<feature type="domain" description="ORC1/DEAH AAA+ ATPase" evidence="1">
    <location>
        <begin position="67"/>
        <end position="195"/>
    </location>
</feature>
<organism evidence="2 3">
    <name type="scientific">Rhizobium etli (strain CIAT 652)</name>
    <dbReference type="NCBI Taxonomy" id="491916"/>
    <lineage>
        <taxon>Bacteria</taxon>
        <taxon>Pseudomonadati</taxon>
        <taxon>Pseudomonadota</taxon>
        <taxon>Alphaproteobacteria</taxon>
        <taxon>Hyphomicrobiales</taxon>
        <taxon>Rhizobiaceae</taxon>
        <taxon>Rhizobium/Agrobacterium group</taxon>
        <taxon>Rhizobium</taxon>
    </lineage>
</organism>
<dbReference type="Proteomes" id="UP000008817">
    <property type="component" value="Chromosome"/>
</dbReference>
<dbReference type="InterPro" id="IPR027417">
    <property type="entry name" value="P-loop_NTPase"/>
</dbReference>
<dbReference type="PRINTS" id="PR00364">
    <property type="entry name" value="DISEASERSIST"/>
</dbReference>
<dbReference type="KEGG" id="rec:RHECIAT_CH0002208"/>
<dbReference type="HOGENOM" id="CLU_890888_0_0_5"/>
<gene>
    <name evidence="2" type="ordered locus">RHECIAT_CH0002208</name>
</gene>
<accession>B3Q0G1</accession>
<reference evidence="2 3" key="1">
    <citation type="submission" date="2008-04" db="EMBL/GenBank/DDBJ databases">
        <title>Genome diversity and DNA divergence of Rhizobium etli.</title>
        <authorList>
            <person name="Gonzalez V."/>
            <person name="Acosta J.L."/>
            <person name="Santamaria R.I."/>
            <person name="Bustos P."/>
            <person name="Hernandez-Gonzalez I.L."/>
            <person name="Fernandez J.L."/>
            <person name="Diaz R."/>
            <person name="Flores M."/>
            <person name="Mora J."/>
            <person name="Palacios R."/>
            <person name="Davila G."/>
        </authorList>
    </citation>
    <scope>NUCLEOTIDE SEQUENCE [LARGE SCALE GENOMIC DNA]</scope>
    <source>
        <strain evidence="2 3">CIAT 652</strain>
    </source>
</reference>
<dbReference type="GO" id="GO:0016887">
    <property type="term" value="F:ATP hydrolysis activity"/>
    <property type="evidence" value="ECO:0007669"/>
    <property type="project" value="InterPro"/>
</dbReference>
<sequence>MTVMADTTFDTPEARDAASRLAVSDRQRLIKFLRVPYHTYNRGLAMIARLHRPVDGGLPNVGVVGGLLGEPGSGKTVICEAYADRYPAREGETGMEYPVLHVSASLGMSRQRLGNKFQRATSSPHRILAREDPSEWSIDRVLKCKTELLILDDSQFMFFHHRSSQVAAEMYGFVKDVVDTGMVAVLLVGEPDIDKFVFDIPAFERRGYRSETLQPLSGTPVDLKFFSDLLKSIDRRLPFSQPSQLEKYTVHFHGYSGGRIGRVMNIVEDAGYMALNDRSACILVEHLREAVRTRVRPGDDIDYFGYKAAAQR</sequence>
<dbReference type="EMBL" id="CP001074">
    <property type="protein sequence ID" value="ACE91165.1"/>
    <property type="molecule type" value="Genomic_DNA"/>
</dbReference>
<dbReference type="eggNOG" id="COG2842">
    <property type="taxonomic scope" value="Bacteria"/>
</dbReference>
<dbReference type="SUPFAM" id="SSF52540">
    <property type="entry name" value="P-loop containing nucleoside triphosphate hydrolases"/>
    <property type="match status" value="1"/>
</dbReference>
<dbReference type="Gene3D" id="3.40.50.300">
    <property type="entry name" value="P-loop containing nucleotide triphosphate hydrolases"/>
    <property type="match status" value="1"/>
</dbReference>
<dbReference type="AlphaFoldDB" id="B3Q0G1"/>
<evidence type="ECO:0000313" key="3">
    <source>
        <dbReference type="Proteomes" id="UP000008817"/>
    </source>
</evidence>
<proteinExistence type="predicted"/>
<evidence type="ECO:0000259" key="1">
    <source>
        <dbReference type="Pfam" id="PF13401"/>
    </source>
</evidence>
<dbReference type="InterPro" id="IPR049945">
    <property type="entry name" value="AAA_22"/>
</dbReference>
<protein>
    <recommendedName>
        <fullName evidence="1">ORC1/DEAH AAA+ ATPase domain-containing protein</fullName>
    </recommendedName>
</protein>